<evidence type="ECO:0000313" key="3">
    <source>
        <dbReference type="Proteomes" id="UP000287033"/>
    </source>
</evidence>
<evidence type="ECO:0000256" key="1">
    <source>
        <dbReference type="SAM" id="MobiDB-lite"/>
    </source>
</evidence>
<organism evidence="2 3">
    <name type="scientific">Chiloscyllium punctatum</name>
    <name type="common">Brownbanded bambooshark</name>
    <name type="synonym">Hemiscyllium punctatum</name>
    <dbReference type="NCBI Taxonomy" id="137246"/>
    <lineage>
        <taxon>Eukaryota</taxon>
        <taxon>Metazoa</taxon>
        <taxon>Chordata</taxon>
        <taxon>Craniata</taxon>
        <taxon>Vertebrata</taxon>
        <taxon>Chondrichthyes</taxon>
        <taxon>Elasmobranchii</taxon>
        <taxon>Galeomorphii</taxon>
        <taxon>Galeoidea</taxon>
        <taxon>Orectolobiformes</taxon>
        <taxon>Hemiscylliidae</taxon>
        <taxon>Chiloscyllium</taxon>
    </lineage>
</organism>
<dbReference type="STRING" id="137246.A0A401TK50"/>
<evidence type="ECO:0000313" key="2">
    <source>
        <dbReference type="EMBL" id="GCC42993.1"/>
    </source>
</evidence>
<comment type="caution">
    <text evidence="2">The sequence shown here is derived from an EMBL/GenBank/DDBJ whole genome shotgun (WGS) entry which is preliminary data.</text>
</comment>
<dbReference type="EMBL" id="BEZZ01094095">
    <property type="protein sequence ID" value="GCC42993.1"/>
    <property type="molecule type" value="Genomic_DNA"/>
</dbReference>
<accession>A0A401TK50</accession>
<sequence length="106" mass="11663">KLTNAVRVSVSGLEAVKVGLESGRRQSVSSIGSLLEDRDDDGILSCQHCKGILEQQERRLDERESSPVITQLYTVRHGRPGEVPSTRYGTATPVRFPLHGTARPPR</sequence>
<dbReference type="AlphaFoldDB" id="A0A401TK50"/>
<feature type="non-terminal residue" evidence="2">
    <location>
        <position position="1"/>
    </location>
</feature>
<dbReference type="Proteomes" id="UP000287033">
    <property type="component" value="Unassembled WGS sequence"/>
</dbReference>
<protein>
    <submittedName>
        <fullName evidence="2">Uncharacterized protein</fullName>
    </submittedName>
</protein>
<gene>
    <name evidence="2" type="ORF">chiPu_0027069</name>
</gene>
<reference evidence="2 3" key="1">
    <citation type="journal article" date="2018" name="Nat. Ecol. Evol.">
        <title>Shark genomes provide insights into elasmobranch evolution and the origin of vertebrates.</title>
        <authorList>
            <person name="Hara Y"/>
            <person name="Yamaguchi K"/>
            <person name="Onimaru K"/>
            <person name="Kadota M"/>
            <person name="Koyanagi M"/>
            <person name="Keeley SD"/>
            <person name="Tatsumi K"/>
            <person name="Tanaka K"/>
            <person name="Motone F"/>
            <person name="Kageyama Y"/>
            <person name="Nozu R"/>
            <person name="Adachi N"/>
            <person name="Nishimura O"/>
            <person name="Nakagawa R"/>
            <person name="Tanegashima C"/>
            <person name="Kiyatake I"/>
            <person name="Matsumoto R"/>
            <person name="Murakumo K"/>
            <person name="Nishida K"/>
            <person name="Terakita A"/>
            <person name="Kuratani S"/>
            <person name="Sato K"/>
            <person name="Hyodo S Kuraku.S."/>
        </authorList>
    </citation>
    <scope>NUCLEOTIDE SEQUENCE [LARGE SCALE GENOMIC DNA]</scope>
</reference>
<keyword evidence="3" id="KW-1185">Reference proteome</keyword>
<name>A0A401TK50_CHIPU</name>
<proteinExistence type="predicted"/>
<feature type="region of interest" description="Disordered" evidence="1">
    <location>
        <begin position="77"/>
        <end position="106"/>
    </location>
</feature>